<dbReference type="InterPro" id="IPR018108">
    <property type="entry name" value="MCP_transmembrane"/>
</dbReference>
<dbReference type="STRING" id="1169540.A0A0G4FFX6"/>
<dbReference type="AlphaFoldDB" id="A0A0G4FFX6"/>
<name>A0A0G4FFX6_VITBC</name>
<keyword evidence="7 8" id="KW-0472">Membrane</keyword>
<comment type="subcellular location">
    <subcellularLocation>
        <location evidence="1">Membrane</location>
        <topology evidence="1">Multi-pass membrane protein</topology>
    </subcellularLocation>
</comment>
<gene>
    <name evidence="10" type="ORF">Vbra_15327</name>
</gene>
<dbReference type="InterPro" id="IPR023395">
    <property type="entry name" value="MCP_dom_sf"/>
</dbReference>
<dbReference type="GO" id="GO:0006862">
    <property type="term" value="P:nucleotide transport"/>
    <property type="evidence" value="ECO:0007669"/>
    <property type="project" value="InterPro"/>
</dbReference>
<dbReference type="Pfam" id="PF00153">
    <property type="entry name" value="Mito_carr"/>
    <property type="match status" value="3"/>
</dbReference>
<keyword evidence="6" id="KW-1133">Transmembrane helix</keyword>
<feature type="repeat" description="Solcar" evidence="8">
    <location>
        <begin position="120"/>
        <end position="211"/>
    </location>
</feature>
<evidence type="ECO:0000313" key="11">
    <source>
        <dbReference type="Proteomes" id="UP000041254"/>
    </source>
</evidence>
<evidence type="ECO:0000256" key="3">
    <source>
        <dbReference type="ARBA" id="ARBA00022448"/>
    </source>
</evidence>
<dbReference type="PhylomeDB" id="A0A0G4FFX6"/>
<dbReference type="GO" id="GO:0016020">
    <property type="term" value="C:membrane"/>
    <property type="evidence" value="ECO:0007669"/>
    <property type="project" value="UniProtKB-SubCell"/>
</dbReference>
<evidence type="ECO:0000256" key="8">
    <source>
        <dbReference type="PROSITE-ProRule" id="PRU00282"/>
    </source>
</evidence>
<keyword evidence="3 9" id="KW-0813">Transport</keyword>
<dbReference type="SUPFAM" id="SSF103506">
    <property type="entry name" value="Mitochondrial carrier"/>
    <property type="match status" value="1"/>
</dbReference>
<dbReference type="OMA" id="TTVWKHE"/>
<dbReference type="EMBL" id="CDMY01000433">
    <property type="protein sequence ID" value="CEM12127.1"/>
    <property type="molecule type" value="Genomic_DNA"/>
</dbReference>
<reference evidence="10 11" key="1">
    <citation type="submission" date="2014-11" db="EMBL/GenBank/DDBJ databases">
        <authorList>
            <person name="Zhu J."/>
            <person name="Qi W."/>
            <person name="Song R."/>
        </authorList>
    </citation>
    <scope>NUCLEOTIDE SEQUENCE [LARGE SCALE GENOMIC DNA]</scope>
</reference>
<keyword evidence="11" id="KW-1185">Reference proteome</keyword>
<comment type="similarity">
    <text evidence="2 9">Belongs to the mitochondrial carrier (TC 2.A.29) family.</text>
</comment>
<evidence type="ECO:0000256" key="1">
    <source>
        <dbReference type="ARBA" id="ARBA00004141"/>
    </source>
</evidence>
<dbReference type="PANTHER" id="PTHR45683">
    <property type="entry name" value="MITOCHONDRIAL NICOTINAMIDE ADENINE DINUCLEOTIDE TRANSPORTER 1-RELATED-RELATED"/>
    <property type="match status" value="1"/>
</dbReference>
<keyword evidence="4 8" id="KW-0812">Transmembrane</keyword>
<evidence type="ECO:0000256" key="4">
    <source>
        <dbReference type="ARBA" id="ARBA00022692"/>
    </source>
</evidence>
<dbReference type="VEuPathDB" id="CryptoDB:Vbra_15327"/>
<dbReference type="OrthoDB" id="428293at2759"/>
<dbReference type="Gene3D" id="1.50.40.10">
    <property type="entry name" value="Mitochondrial carrier domain"/>
    <property type="match status" value="2"/>
</dbReference>
<evidence type="ECO:0008006" key="12">
    <source>
        <dbReference type="Google" id="ProtNLM"/>
    </source>
</evidence>
<evidence type="ECO:0000313" key="10">
    <source>
        <dbReference type="EMBL" id="CEM12127.1"/>
    </source>
</evidence>
<dbReference type="GO" id="GO:0055085">
    <property type="term" value="P:transmembrane transport"/>
    <property type="evidence" value="ECO:0007669"/>
    <property type="project" value="InterPro"/>
</dbReference>
<dbReference type="Proteomes" id="UP000041254">
    <property type="component" value="Unassembled WGS sequence"/>
</dbReference>
<protein>
    <recommendedName>
        <fullName evidence="12">Mitochondrial carrier protein</fullName>
    </recommendedName>
</protein>
<dbReference type="InParanoid" id="A0A0G4FFX6"/>
<dbReference type="InterPro" id="IPR044712">
    <property type="entry name" value="SLC25A32-like"/>
</dbReference>
<dbReference type="PROSITE" id="PS50920">
    <property type="entry name" value="SOLCAR"/>
    <property type="match status" value="3"/>
</dbReference>
<organism evidence="10 11">
    <name type="scientific">Vitrella brassicaformis (strain CCMP3155)</name>
    <dbReference type="NCBI Taxonomy" id="1169540"/>
    <lineage>
        <taxon>Eukaryota</taxon>
        <taxon>Sar</taxon>
        <taxon>Alveolata</taxon>
        <taxon>Colpodellida</taxon>
        <taxon>Vitrellaceae</taxon>
        <taxon>Vitrella</taxon>
    </lineage>
</organism>
<evidence type="ECO:0000256" key="2">
    <source>
        <dbReference type="ARBA" id="ARBA00006375"/>
    </source>
</evidence>
<evidence type="ECO:0000256" key="6">
    <source>
        <dbReference type="ARBA" id="ARBA00022989"/>
    </source>
</evidence>
<proteinExistence type="inferred from homology"/>
<evidence type="ECO:0000256" key="7">
    <source>
        <dbReference type="ARBA" id="ARBA00023136"/>
    </source>
</evidence>
<evidence type="ECO:0000256" key="5">
    <source>
        <dbReference type="ARBA" id="ARBA00022737"/>
    </source>
</evidence>
<accession>A0A0G4FFX6</accession>
<sequence length="307" mass="33942">MAQEAKVSAAAALTSSVCTQAALHPFDLIRTRMMVSKVTGGAVPSHRGTISSARAILRAEGIPGLYKGLTATVIASGVSWGLFRYLFDVWRYEIGRYRQVTMAEWRGDGGQEGIPRSSHASFSDNLLASMGASFASTLCVHPLWLLKSRLEMQTFESKSAGWVQYGGWWDCLRTIVRTEGPMSLYRGLGPALGLVPHAAVQLLAYEEIKKRDRRVEGVPLNPIKPFLWGAASKFAASCITFPLQVLRVRQQVQTNPYGGRNFLTVALTMVSEEGVISLYRGFWVHVQRACLHNAVMFLLFERFLGNV</sequence>
<feature type="repeat" description="Solcar" evidence="8">
    <location>
        <begin position="220"/>
        <end position="306"/>
    </location>
</feature>
<feature type="repeat" description="Solcar" evidence="8">
    <location>
        <begin position="3"/>
        <end position="93"/>
    </location>
</feature>
<keyword evidence="5" id="KW-0677">Repeat</keyword>
<evidence type="ECO:0000256" key="9">
    <source>
        <dbReference type="RuleBase" id="RU000488"/>
    </source>
</evidence>